<evidence type="ECO:0000259" key="6">
    <source>
        <dbReference type="Pfam" id="PF02601"/>
    </source>
</evidence>
<gene>
    <name evidence="8" type="ORF">VroAM7_33220</name>
</gene>
<evidence type="ECO:0000256" key="1">
    <source>
        <dbReference type="ARBA" id="ARBA00022490"/>
    </source>
</evidence>
<dbReference type="PANTHER" id="PTHR30008">
    <property type="entry name" value="EXODEOXYRIBONUCLEASE 7 LARGE SUBUNIT"/>
    <property type="match status" value="1"/>
</dbReference>
<evidence type="ECO:0000259" key="7">
    <source>
        <dbReference type="Pfam" id="PF13742"/>
    </source>
</evidence>
<dbReference type="RefSeq" id="WP_143693477.1">
    <property type="nucleotide sequence ID" value="NZ_AP019799.1"/>
</dbReference>
<evidence type="ECO:0000256" key="4">
    <source>
        <dbReference type="ARBA" id="ARBA00022839"/>
    </source>
</evidence>
<dbReference type="PANTHER" id="PTHR30008:SF0">
    <property type="entry name" value="EXODEOXYRIBONUCLEASE 7 LARGE SUBUNIT"/>
    <property type="match status" value="1"/>
</dbReference>
<dbReference type="Proteomes" id="UP000315115">
    <property type="component" value="Chromosome 2"/>
</dbReference>
<name>A0A510IAG7_9VIBR</name>
<dbReference type="GO" id="GO:0009318">
    <property type="term" value="C:exodeoxyribonuclease VII complex"/>
    <property type="evidence" value="ECO:0007669"/>
    <property type="project" value="UniProtKB-UniRule"/>
</dbReference>
<dbReference type="Pfam" id="PF02601">
    <property type="entry name" value="Exonuc_VII_L"/>
    <property type="match status" value="1"/>
</dbReference>
<proteinExistence type="predicted"/>
<reference evidence="9" key="1">
    <citation type="submission" date="2019-07" db="EMBL/GenBank/DDBJ databases">
        <title>Complete Genome Sequences of Vibrion rotiferianus strain AM7.</title>
        <authorList>
            <person name="Miyazaki K."/>
            <person name="Wiseschart A."/>
            <person name="Pootanakit K."/>
            <person name="Ishimori K."/>
            <person name="Kitahara K."/>
        </authorList>
    </citation>
    <scope>NUCLEOTIDE SEQUENCE [LARGE SCALE GENOMIC DNA]</scope>
    <source>
        <strain evidence="9">AM7</strain>
    </source>
</reference>
<feature type="domain" description="OB-fold nucleic acid binding" evidence="7">
    <location>
        <begin position="16"/>
        <end position="119"/>
    </location>
</feature>
<protein>
    <recommendedName>
        <fullName evidence="5">Exodeoxyribonuclease VII large subunit</fullName>
        <ecNumber evidence="5">3.1.11.6</ecNumber>
    </recommendedName>
</protein>
<dbReference type="InterPro" id="IPR025824">
    <property type="entry name" value="OB-fold_nuc-bd_dom"/>
</dbReference>
<feature type="domain" description="Exonuclease VII large subunit C-terminal" evidence="6">
    <location>
        <begin position="148"/>
        <end position="421"/>
    </location>
</feature>
<evidence type="ECO:0000256" key="3">
    <source>
        <dbReference type="ARBA" id="ARBA00022801"/>
    </source>
</evidence>
<dbReference type="GO" id="GO:0008855">
    <property type="term" value="F:exodeoxyribonuclease VII activity"/>
    <property type="evidence" value="ECO:0007669"/>
    <property type="project" value="UniProtKB-UniRule"/>
</dbReference>
<dbReference type="EMBL" id="AP019799">
    <property type="protein sequence ID" value="BBL90669.1"/>
    <property type="molecule type" value="Genomic_DNA"/>
</dbReference>
<evidence type="ECO:0000313" key="8">
    <source>
        <dbReference type="EMBL" id="BBL90669.1"/>
    </source>
</evidence>
<organism evidence="8 9">
    <name type="scientific">Vibrio rotiferianus</name>
    <dbReference type="NCBI Taxonomy" id="190895"/>
    <lineage>
        <taxon>Bacteria</taxon>
        <taxon>Pseudomonadati</taxon>
        <taxon>Pseudomonadota</taxon>
        <taxon>Gammaproteobacteria</taxon>
        <taxon>Vibrionales</taxon>
        <taxon>Vibrionaceae</taxon>
        <taxon>Vibrio</taxon>
    </lineage>
</organism>
<dbReference type="InterPro" id="IPR003753">
    <property type="entry name" value="Exonuc_VII_L"/>
</dbReference>
<evidence type="ECO:0000256" key="2">
    <source>
        <dbReference type="ARBA" id="ARBA00022722"/>
    </source>
</evidence>
<dbReference type="EC" id="3.1.11.6" evidence="5"/>
<keyword evidence="2" id="KW-0540">Nuclease</keyword>
<keyword evidence="3" id="KW-0378">Hydrolase</keyword>
<dbReference type="GO" id="GO:0006308">
    <property type="term" value="P:DNA catabolic process"/>
    <property type="evidence" value="ECO:0007669"/>
    <property type="project" value="UniProtKB-UniRule"/>
</dbReference>
<accession>A0A510IAG7</accession>
<dbReference type="InterPro" id="IPR020579">
    <property type="entry name" value="Exonuc_VII_lsu_C"/>
</dbReference>
<evidence type="ECO:0000313" key="9">
    <source>
        <dbReference type="Proteomes" id="UP000315115"/>
    </source>
</evidence>
<evidence type="ECO:0000256" key="5">
    <source>
        <dbReference type="NCBIfam" id="TIGR00237"/>
    </source>
</evidence>
<dbReference type="Pfam" id="PF13742">
    <property type="entry name" value="tRNA_anti_2"/>
    <property type="match status" value="1"/>
</dbReference>
<dbReference type="NCBIfam" id="TIGR00237">
    <property type="entry name" value="xseA"/>
    <property type="match status" value="1"/>
</dbReference>
<dbReference type="AlphaFoldDB" id="A0A510IAG7"/>
<dbReference type="CDD" id="cd04489">
    <property type="entry name" value="ExoVII_LU_OBF"/>
    <property type="match status" value="1"/>
</dbReference>
<dbReference type="GO" id="GO:0003676">
    <property type="term" value="F:nucleic acid binding"/>
    <property type="evidence" value="ECO:0007669"/>
    <property type="project" value="InterPro"/>
</dbReference>
<keyword evidence="4" id="KW-0269">Exonuclease</keyword>
<keyword evidence="1" id="KW-0963">Cytoplasm</keyword>
<sequence length="584" mass="65550">MSNVLKAETSGCAEQSLSQLLAHVNTVIKRGVPGRHWVTAEITSVNRNRSGNVYLQLSDNSEGGSESQARAVVWSNRTSIIDAFEMSTQMNFSEGLSMLCLVEVQFHTKYGLNLTIVDINPSYTIGAFELKLQQIRNWLADKREADLNQRLRTPTEFTRVAVIAPQNAAGLSDFRSVAHLLEQHDLCQFDYFYASFQGEARVRTIEMAFTELVQNDHTYDAVCVIRGGGDKAGLNELSEPKLARLVCRCPYPVFTGIGHSTDSVILDEFANQSFATPTKVIDHIKHTIIQNAQSVRASYSTLQNIAQSICDQQRQSITHQKERIGTGKSASLSCWRKNAGELGERLFERANNRVRENGDLVNRQFQHLSANATQKLSSSRMGLNRLQEEVYHQSKSALSGAKSAVLSEQQIMKRSSAAVLMLAEQNVLSDYRDLKQLAEHRVHNHKRDTRQLWLNLSQSSNTALHIASNQTVAASNSLVMYARMHVQGQQNQIQQDKNALFVNAKMTLSSHQDLIRSEKRLIEAYHPQRVLERGYALMCDDKGCVIKSTQQLENNQQYTVQLHDGSATVTNHSFQKDAKNEPTN</sequence>